<keyword evidence="1" id="KW-1133">Transmembrane helix</keyword>
<name>A0A1R4IFV8_9ACTN</name>
<dbReference type="AlphaFoldDB" id="A0A1R4IFV8"/>
<accession>A0A1R4IFV8</accession>
<evidence type="ECO:0000313" key="2">
    <source>
        <dbReference type="EMBL" id="SJN18692.1"/>
    </source>
</evidence>
<organism evidence="2 3">
    <name type="scientific">Luteococcus japonicus LSP_Lj1</name>
    <dbReference type="NCBI Taxonomy" id="1255658"/>
    <lineage>
        <taxon>Bacteria</taxon>
        <taxon>Bacillati</taxon>
        <taxon>Actinomycetota</taxon>
        <taxon>Actinomycetes</taxon>
        <taxon>Propionibacteriales</taxon>
        <taxon>Propionibacteriaceae</taxon>
        <taxon>Luteococcus</taxon>
    </lineage>
</organism>
<keyword evidence="3" id="KW-1185">Reference proteome</keyword>
<dbReference type="RefSeq" id="WP_094763444.1">
    <property type="nucleotide sequence ID" value="NZ_FUKQ01000007.1"/>
</dbReference>
<dbReference type="OrthoDB" id="3712193at2"/>
<dbReference type="Proteomes" id="UP000188342">
    <property type="component" value="Unassembled WGS sequence"/>
</dbReference>
<keyword evidence="1" id="KW-0472">Membrane</keyword>
<evidence type="ECO:0000256" key="1">
    <source>
        <dbReference type="SAM" id="Phobius"/>
    </source>
</evidence>
<keyword evidence="1" id="KW-0812">Transmembrane</keyword>
<evidence type="ECO:0000313" key="3">
    <source>
        <dbReference type="Proteomes" id="UP000188342"/>
    </source>
</evidence>
<sequence length="61" mass="6516">MNHIAHLVGLVITVLNPQPLRRNERGLSQSTENAVLLAGAVLVAGLVIKAVTAYVSRNMPK</sequence>
<proteinExistence type="predicted"/>
<dbReference type="EMBL" id="FUKQ01000007">
    <property type="protein sequence ID" value="SJN18692.1"/>
    <property type="molecule type" value="Genomic_DNA"/>
</dbReference>
<feature type="transmembrane region" description="Helical" evidence="1">
    <location>
        <begin position="33"/>
        <end position="55"/>
    </location>
</feature>
<dbReference type="STRING" id="1255658.FM114_01540"/>
<protein>
    <submittedName>
        <fullName evidence="2">Uncharacterized protein</fullName>
    </submittedName>
</protein>
<reference evidence="2 3" key="1">
    <citation type="submission" date="2017-02" db="EMBL/GenBank/DDBJ databases">
        <authorList>
            <person name="Peterson S.W."/>
        </authorList>
    </citation>
    <scope>NUCLEOTIDE SEQUENCE [LARGE SCALE GENOMIC DNA]</scope>
    <source>
        <strain evidence="2 3">LSP_Lj1</strain>
    </source>
</reference>
<gene>
    <name evidence="2" type="ORF">FM114_01540</name>
</gene>